<accession>A0A9P0MTU4</accession>
<dbReference type="OrthoDB" id="1708588at2759"/>
<protein>
    <recommendedName>
        <fullName evidence="3">Mitochondrial ATP synthase regulatory component factor B</fullName>
    </recommendedName>
</protein>
<dbReference type="Proteomes" id="UP001152798">
    <property type="component" value="Chromosome 5"/>
</dbReference>
<keyword evidence="2" id="KW-1185">Reference proteome</keyword>
<name>A0A9P0MTU4_NEZVI</name>
<proteinExistence type="predicted"/>
<reference evidence="1" key="1">
    <citation type="submission" date="2022-01" db="EMBL/GenBank/DDBJ databases">
        <authorList>
            <person name="King R."/>
        </authorList>
    </citation>
    <scope>NUCLEOTIDE SEQUENCE</scope>
</reference>
<organism evidence="1 2">
    <name type="scientific">Nezara viridula</name>
    <name type="common">Southern green stink bug</name>
    <name type="synonym">Cimex viridulus</name>
    <dbReference type="NCBI Taxonomy" id="85310"/>
    <lineage>
        <taxon>Eukaryota</taxon>
        <taxon>Metazoa</taxon>
        <taxon>Ecdysozoa</taxon>
        <taxon>Arthropoda</taxon>
        <taxon>Hexapoda</taxon>
        <taxon>Insecta</taxon>
        <taxon>Pterygota</taxon>
        <taxon>Neoptera</taxon>
        <taxon>Paraneoptera</taxon>
        <taxon>Hemiptera</taxon>
        <taxon>Heteroptera</taxon>
        <taxon>Panheteroptera</taxon>
        <taxon>Pentatomomorpha</taxon>
        <taxon>Pentatomoidea</taxon>
        <taxon>Pentatomidae</taxon>
        <taxon>Pentatominae</taxon>
        <taxon>Nezara</taxon>
    </lineage>
</organism>
<sequence>MQIRQFRFHIIQARELTIIFGIPGSRSFSNSAKDLPEPLKHLKITENEYPLNRFFKAIAPRKNRVPEIFKYNPFTISQQQLNDMKVNSKRNYEIFQQRYVEERHKILGSDLAAAHFIVYRGGKIKFRGHEKWIEMKKGEQVCTDLVNTYVPNLYLECIDLSNTKIRYEGLVNLCNLMKLKWLSLRNCELVDDWFLDKISGEFAETLEYLDISDCLNVTENGLNGFYRFHNLKKLVVHNIVHNISFEFRCFLLEDTIPGLTIEGVKYLDVK</sequence>
<evidence type="ECO:0000313" key="2">
    <source>
        <dbReference type="Proteomes" id="UP001152798"/>
    </source>
</evidence>
<dbReference type="InterPro" id="IPR032675">
    <property type="entry name" value="LRR_dom_sf"/>
</dbReference>
<dbReference type="AlphaFoldDB" id="A0A9P0MTU4"/>
<evidence type="ECO:0000313" key="1">
    <source>
        <dbReference type="EMBL" id="CAH1402357.1"/>
    </source>
</evidence>
<dbReference type="Gene3D" id="3.80.10.10">
    <property type="entry name" value="Ribonuclease Inhibitor"/>
    <property type="match status" value="1"/>
</dbReference>
<evidence type="ECO:0008006" key="3">
    <source>
        <dbReference type="Google" id="ProtNLM"/>
    </source>
</evidence>
<dbReference type="SUPFAM" id="SSF52047">
    <property type="entry name" value="RNI-like"/>
    <property type="match status" value="1"/>
</dbReference>
<gene>
    <name evidence="1" type="ORF">NEZAVI_LOCUS11191</name>
</gene>
<dbReference type="EMBL" id="OV725081">
    <property type="protein sequence ID" value="CAH1402357.1"/>
    <property type="molecule type" value="Genomic_DNA"/>
</dbReference>